<dbReference type="GO" id="GO:0000122">
    <property type="term" value="P:negative regulation of transcription by RNA polymerase II"/>
    <property type="evidence" value="ECO:0007669"/>
    <property type="project" value="UniProtKB-ARBA"/>
</dbReference>
<dbReference type="Pfam" id="PF00096">
    <property type="entry name" value="zf-C2H2"/>
    <property type="match status" value="3"/>
</dbReference>
<dbReference type="InterPro" id="IPR013087">
    <property type="entry name" value="Znf_C2H2_type"/>
</dbReference>
<feature type="domain" description="C2H2-type" evidence="11">
    <location>
        <begin position="1098"/>
        <end position="1125"/>
    </location>
</feature>
<dbReference type="PROSITE" id="PS00028">
    <property type="entry name" value="ZINC_FINGER_C2H2_1"/>
    <property type="match status" value="4"/>
</dbReference>
<keyword evidence="4 9" id="KW-0863">Zinc-finger</keyword>
<dbReference type="InterPro" id="IPR051574">
    <property type="entry name" value="ZnF_E-box_Homeobox"/>
</dbReference>
<evidence type="ECO:0000256" key="8">
    <source>
        <dbReference type="ARBA" id="ARBA00023242"/>
    </source>
</evidence>
<dbReference type="Gene3D" id="1.10.10.60">
    <property type="entry name" value="Homeodomain-like"/>
    <property type="match status" value="1"/>
</dbReference>
<feature type="region of interest" description="Disordered" evidence="10">
    <location>
        <begin position="1005"/>
        <end position="1091"/>
    </location>
</feature>
<dbReference type="FunFam" id="3.30.160.60:FF:000072">
    <property type="entry name" value="zinc finger protein 143 isoform X1"/>
    <property type="match status" value="1"/>
</dbReference>
<dbReference type="FunFam" id="3.30.160.60:FF:000145">
    <property type="entry name" value="Zinc finger protein 574"/>
    <property type="match status" value="1"/>
</dbReference>
<dbReference type="GO" id="GO:0005634">
    <property type="term" value="C:nucleus"/>
    <property type="evidence" value="ECO:0007669"/>
    <property type="project" value="UniProtKB-SubCell"/>
</dbReference>
<evidence type="ECO:0000256" key="7">
    <source>
        <dbReference type="ARBA" id="ARBA00023155"/>
    </source>
</evidence>
<keyword evidence="7" id="KW-0371">Homeobox</keyword>
<dbReference type="FunFam" id="3.30.160.60:FF:000013">
    <property type="entry name" value="Putative zinc finger E-box-binding homeobox 2"/>
    <property type="match status" value="2"/>
</dbReference>
<dbReference type="SUPFAM" id="SSF57667">
    <property type="entry name" value="beta-beta-alpha zinc fingers"/>
    <property type="match status" value="3"/>
</dbReference>
<feature type="domain" description="C2H2-type" evidence="11">
    <location>
        <begin position="351"/>
        <end position="378"/>
    </location>
</feature>
<feature type="compositionally biased region" description="Low complexity" evidence="10">
    <location>
        <begin position="237"/>
        <end position="246"/>
    </location>
</feature>
<gene>
    <name evidence="12" type="ORF">HPB51_011766</name>
</gene>
<feature type="compositionally biased region" description="Polar residues" evidence="10">
    <location>
        <begin position="1026"/>
        <end position="1037"/>
    </location>
</feature>
<feature type="region of interest" description="Disordered" evidence="10">
    <location>
        <begin position="893"/>
        <end position="929"/>
    </location>
</feature>
<dbReference type="InterPro" id="IPR036236">
    <property type="entry name" value="Znf_C2H2_sf"/>
</dbReference>
<dbReference type="GO" id="GO:0000978">
    <property type="term" value="F:RNA polymerase II cis-regulatory region sequence-specific DNA binding"/>
    <property type="evidence" value="ECO:0007669"/>
    <property type="project" value="TreeGrafter"/>
</dbReference>
<dbReference type="PANTHER" id="PTHR24391">
    <property type="entry name" value="HISTONE H4 TRANSCRIPTION FACTOR-RELATED"/>
    <property type="match status" value="1"/>
</dbReference>
<dbReference type="AlphaFoldDB" id="A0A9J6DMV5"/>
<reference evidence="12" key="2">
    <citation type="submission" date="2021-09" db="EMBL/GenBank/DDBJ databases">
        <authorList>
            <person name="Jia N."/>
            <person name="Wang J."/>
            <person name="Shi W."/>
            <person name="Du L."/>
            <person name="Sun Y."/>
            <person name="Zhan W."/>
            <person name="Jiang J."/>
            <person name="Wang Q."/>
            <person name="Zhang B."/>
            <person name="Ji P."/>
            <person name="Sakyi L.B."/>
            <person name="Cui X."/>
            <person name="Yuan T."/>
            <person name="Jiang B."/>
            <person name="Yang W."/>
            <person name="Lam T.T.-Y."/>
            <person name="Chang Q."/>
            <person name="Ding S."/>
            <person name="Wang X."/>
            <person name="Zhu J."/>
            <person name="Ruan X."/>
            <person name="Zhao L."/>
            <person name="Wei J."/>
            <person name="Que T."/>
            <person name="Du C."/>
            <person name="Cheng J."/>
            <person name="Dai P."/>
            <person name="Han X."/>
            <person name="Huang E."/>
            <person name="Gao Y."/>
            <person name="Liu J."/>
            <person name="Shao H."/>
            <person name="Ye R."/>
            <person name="Li L."/>
            <person name="Wei W."/>
            <person name="Wang X."/>
            <person name="Wang C."/>
            <person name="Huo Q."/>
            <person name="Li W."/>
            <person name="Guo W."/>
            <person name="Chen H."/>
            <person name="Chen S."/>
            <person name="Zhou L."/>
            <person name="Zhou L."/>
            <person name="Ni X."/>
            <person name="Tian J."/>
            <person name="Zhou Y."/>
            <person name="Sheng Y."/>
            <person name="Liu T."/>
            <person name="Pan Y."/>
            <person name="Xia L."/>
            <person name="Li J."/>
            <person name="Zhao F."/>
            <person name="Cao W."/>
        </authorList>
    </citation>
    <scope>NUCLEOTIDE SEQUENCE</scope>
    <source>
        <strain evidence="12">Rmic-2018</strain>
        <tissue evidence="12">Larvae</tissue>
    </source>
</reference>
<keyword evidence="6" id="KW-0238">DNA-binding</keyword>
<dbReference type="PROSITE" id="PS50157">
    <property type="entry name" value="ZINC_FINGER_C2H2_2"/>
    <property type="match status" value="5"/>
</dbReference>
<dbReference type="Gene3D" id="3.30.160.60">
    <property type="entry name" value="Classic Zinc Finger"/>
    <property type="match status" value="6"/>
</dbReference>
<evidence type="ECO:0000256" key="3">
    <source>
        <dbReference type="ARBA" id="ARBA00022737"/>
    </source>
</evidence>
<organism evidence="12 13">
    <name type="scientific">Rhipicephalus microplus</name>
    <name type="common">Cattle tick</name>
    <name type="synonym">Boophilus microplus</name>
    <dbReference type="NCBI Taxonomy" id="6941"/>
    <lineage>
        <taxon>Eukaryota</taxon>
        <taxon>Metazoa</taxon>
        <taxon>Ecdysozoa</taxon>
        <taxon>Arthropoda</taxon>
        <taxon>Chelicerata</taxon>
        <taxon>Arachnida</taxon>
        <taxon>Acari</taxon>
        <taxon>Parasitiformes</taxon>
        <taxon>Ixodida</taxon>
        <taxon>Ixodoidea</taxon>
        <taxon>Ixodidae</taxon>
        <taxon>Rhipicephalinae</taxon>
        <taxon>Rhipicephalus</taxon>
        <taxon>Boophilus</taxon>
    </lineage>
</organism>
<dbReference type="PANTHER" id="PTHR24391:SF27">
    <property type="entry name" value="ZINC FINGER PROTEIN 1"/>
    <property type="match status" value="1"/>
</dbReference>
<evidence type="ECO:0000256" key="10">
    <source>
        <dbReference type="SAM" id="MobiDB-lite"/>
    </source>
</evidence>
<evidence type="ECO:0000256" key="5">
    <source>
        <dbReference type="ARBA" id="ARBA00022833"/>
    </source>
</evidence>
<evidence type="ECO:0000259" key="11">
    <source>
        <dbReference type="PROSITE" id="PS50157"/>
    </source>
</evidence>
<feature type="compositionally biased region" description="Low complexity" evidence="10">
    <location>
        <begin position="1011"/>
        <end position="1021"/>
    </location>
</feature>
<dbReference type="InterPro" id="IPR001356">
    <property type="entry name" value="HD"/>
</dbReference>
<evidence type="ECO:0000256" key="6">
    <source>
        <dbReference type="ARBA" id="ARBA00023125"/>
    </source>
</evidence>
<evidence type="ECO:0000256" key="4">
    <source>
        <dbReference type="ARBA" id="ARBA00022771"/>
    </source>
</evidence>
<evidence type="ECO:0000256" key="1">
    <source>
        <dbReference type="ARBA" id="ARBA00004123"/>
    </source>
</evidence>
<dbReference type="FunFam" id="3.30.160.60:FF:000744">
    <property type="entry name" value="zinc finger E-box-binding homeobox 1"/>
    <property type="match status" value="1"/>
</dbReference>
<name>A0A9J6DMV5_RHIMP</name>
<feature type="domain" description="C2H2-type" evidence="11">
    <location>
        <begin position="1126"/>
        <end position="1153"/>
    </location>
</feature>
<dbReference type="GO" id="GO:0045595">
    <property type="term" value="P:regulation of cell differentiation"/>
    <property type="evidence" value="ECO:0007669"/>
    <property type="project" value="UniProtKB-ARBA"/>
</dbReference>
<keyword evidence="2" id="KW-0479">Metal-binding</keyword>
<feature type="region of interest" description="Disordered" evidence="10">
    <location>
        <begin position="236"/>
        <end position="344"/>
    </location>
</feature>
<evidence type="ECO:0000256" key="9">
    <source>
        <dbReference type="PROSITE-ProRule" id="PRU00042"/>
    </source>
</evidence>
<keyword evidence="3" id="KW-0677">Repeat</keyword>
<dbReference type="Proteomes" id="UP000821866">
    <property type="component" value="Chromosome 6"/>
</dbReference>
<feature type="domain" description="C2H2-type" evidence="11">
    <location>
        <begin position="401"/>
        <end position="430"/>
    </location>
</feature>
<dbReference type="EMBL" id="JABSTU010000008">
    <property type="protein sequence ID" value="KAH8023323.1"/>
    <property type="molecule type" value="Genomic_DNA"/>
</dbReference>
<dbReference type="GO" id="GO:0008270">
    <property type="term" value="F:zinc ion binding"/>
    <property type="evidence" value="ECO:0007669"/>
    <property type="project" value="UniProtKB-KW"/>
</dbReference>
<feature type="compositionally biased region" description="Polar residues" evidence="10">
    <location>
        <begin position="291"/>
        <end position="301"/>
    </location>
</feature>
<evidence type="ECO:0000313" key="13">
    <source>
        <dbReference type="Proteomes" id="UP000821866"/>
    </source>
</evidence>
<evidence type="ECO:0000313" key="12">
    <source>
        <dbReference type="EMBL" id="KAH8023323.1"/>
    </source>
</evidence>
<proteinExistence type="predicted"/>
<sequence>MPAMPRQALIGLDWINFYLVLQNTDHCVAGSSHVGTEMPSSSAASRNPQLVLGRSALGCRGADLPGTRKHTPHRVALTHARLSSPGVLSSQRYRQKRCTLGNVVGAKCSTSHFAPVAAGLRRQTLVASGGAGSHPKTIASQCVYPNPAVLHAIYPERYPSADCPACGLLATFNHVLWECEAIGPALSEDRHTSVLRISPPPKYGHWGWEANLRLQAYELRDTSWLASNGCADEESASRASPVAVAAGGDGTSVTSAGTSDTRPGHAGRGHGPALRLLRAQLHGGPARRRSSGTTCCASTRRGSPEEDASVDVKKEPSYESTPMTVKKEEPSDESAAPRPPSDGPVVGVAAFTCSKCGMNFSKKEHLEKHDLVHTAALPGAQPRSQAPVQPSADENAALRKFKCPEPSCGKAFKFKHHLKEHIRIHSGEKPFECPHCQKRFSHSGSYSSHMTSKKCLVVNLKVRKMDTKAARQRAANGATGGAQGNTYRPIIPKFGTGGEVSVTPLANSYMHDRFPFPGDYAARSPSSASQPGVAPPFLAPYTSPLAFQHLLASHLSAISPQYHLSNLSPSFSEVAQMLQASTAVMENTPMPVNNGELKLQQHEAFKRLLEMMDIAAAKPSNGASPPPPKKNGLLSGLLDSAPLQASRDDPVPKREYTCVHCKTATFDSLAALHHHEKLVCPAACDVNRNLYADVRGPPALLPLAAVRDESGRESSGGSDVTDDDDAESGEDGGGRRPRPDTILPRHQSFLQAAFSMNPSPNRVYLSNLARRIHSSTRSVRAWFRSEAAARSLATSSRQLSSPSFGSSPSSKPGEVVGSPLQVSYASLGVALNGGASLPDVQPSDPALAESEQPLDLSVKSLGGRSGSNTPWSIGGFSLGHGEPENDCEALNLSQRSPRTSTPRESDTVLLNGDVPQRRRSPPSSLRCPLVPYTASEDFKTAAMFHTGSPLLSSSANRILALSAFKSIDFEADLQRYRELPFRDRHHHHGYPSTPQEPVMGLSLASPHAALSPPTMRSSTSSDSRDATNSPPTHNTSGFRVGKMLSSPLYYPDAEDQGSGEPGTEDDCPSNDEDPRQPGSKKRKLSAKGDGTGEDGCNFCCDQCEKTFNKQSSLARHKYEHSGQRPHKCDVCEKAFKHKHHLTEHKRLHSGEKPFQCQKCFKRFSHSGSYSQHMNHRFSYCKPYRDNGKVLRVFKVSRQLRSTVFLWPQSAAGPASSLPQSLQVFRPELMNDGAVYPGSRAAVTHASRRTLKFQEETPHDAT</sequence>
<keyword evidence="8" id="KW-0539">Nucleus</keyword>
<feature type="domain" description="C2H2-type" evidence="11">
    <location>
        <begin position="1154"/>
        <end position="1182"/>
    </location>
</feature>
<keyword evidence="13" id="KW-1185">Reference proteome</keyword>
<feature type="region of interest" description="Disordered" evidence="10">
    <location>
        <begin position="707"/>
        <end position="742"/>
    </location>
</feature>
<feature type="region of interest" description="Disordered" evidence="10">
    <location>
        <begin position="793"/>
        <end position="815"/>
    </location>
</feature>
<reference evidence="12" key="1">
    <citation type="journal article" date="2020" name="Cell">
        <title>Large-Scale Comparative Analyses of Tick Genomes Elucidate Their Genetic Diversity and Vector Capacities.</title>
        <authorList>
            <consortium name="Tick Genome and Microbiome Consortium (TIGMIC)"/>
            <person name="Jia N."/>
            <person name="Wang J."/>
            <person name="Shi W."/>
            <person name="Du L."/>
            <person name="Sun Y."/>
            <person name="Zhan W."/>
            <person name="Jiang J.F."/>
            <person name="Wang Q."/>
            <person name="Zhang B."/>
            <person name="Ji P."/>
            <person name="Bell-Sakyi L."/>
            <person name="Cui X.M."/>
            <person name="Yuan T.T."/>
            <person name="Jiang B.G."/>
            <person name="Yang W.F."/>
            <person name="Lam T.T."/>
            <person name="Chang Q.C."/>
            <person name="Ding S.J."/>
            <person name="Wang X.J."/>
            <person name="Zhu J.G."/>
            <person name="Ruan X.D."/>
            <person name="Zhao L."/>
            <person name="Wei J.T."/>
            <person name="Ye R.Z."/>
            <person name="Que T.C."/>
            <person name="Du C.H."/>
            <person name="Zhou Y.H."/>
            <person name="Cheng J.X."/>
            <person name="Dai P.F."/>
            <person name="Guo W.B."/>
            <person name="Han X.H."/>
            <person name="Huang E.J."/>
            <person name="Li L.F."/>
            <person name="Wei W."/>
            <person name="Gao Y.C."/>
            <person name="Liu J.Z."/>
            <person name="Shao H.Z."/>
            <person name="Wang X."/>
            <person name="Wang C.C."/>
            <person name="Yang T.C."/>
            <person name="Huo Q.B."/>
            <person name="Li W."/>
            <person name="Chen H.Y."/>
            <person name="Chen S.E."/>
            <person name="Zhou L.G."/>
            <person name="Ni X.B."/>
            <person name="Tian J.H."/>
            <person name="Sheng Y."/>
            <person name="Liu T."/>
            <person name="Pan Y.S."/>
            <person name="Xia L.Y."/>
            <person name="Li J."/>
            <person name="Zhao F."/>
            <person name="Cao W.C."/>
        </authorList>
    </citation>
    <scope>NUCLEOTIDE SEQUENCE</scope>
    <source>
        <strain evidence="12">Rmic-2018</strain>
    </source>
</reference>
<dbReference type="CDD" id="cd00086">
    <property type="entry name" value="homeodomain"/>
    <property type="match status" value="1"/>
</dbReference>
<dbReference type="SMART" id="SM00355">
    <property type="entry name" value="ZnF_C2H2"/>
    <property type="match status" value="7"/>
</dbReference>
<keyword evidence="5" id="KW-0862">Zinc</keyword>
<feature type="compositionally biased region" description="Acidic residues" evidence="10">
    <location>
        <begin position="720"/>
        <end position="730"/>
    </location>
</feature>
<comment type="subcellular location">
    <subcellularLocation>
        <location evidence="1">Nucleus</location>
    </subcellularLocation>
</comment>
<dbReference type="VEuPathDB" id="VectorBase:LOC119171740"/>
<dbReference type="GO" id="GO:0000981">
    <property type="term" value="F:DNA-binding transcription factor activity, RNA polymerase II-specific"/>
    <property type="evidence" value="ECO:0007669"/>
    <property type="project" value="TreeGrafter"/>
</dbReference>
<feature type="compositionally biased region" description="Low complexity" evidence="10">
    <location>
        <begin position="795"/>
        <end position="812"/>
    </location>
</feature>
<comment type="caution">
    <text evidence="12">The sequence shown here is derived from an EMBL/GenBank/DDBJ whole genome shotgun (WGS) entry which is preliminary data.</text>
</comment>
<feature type="compositionally biased region" description="Acidic residues" evidence="10">
    <location>
        <begin position="1052"/>
        <end position="1071"/>
    </location>
</feature>
<feature type="compositionally biased region" description="Polar residues" evidence="10">
    <location>
        <begin position="251"/>
        <end position="261"/>
    </location>
</feature>
<feature type="region of interest" description="Disordered" evidence="10">
    <location>
        <begin position="617"/>
        <end position="636"/>
    </location>
</feature>
<accession>A0A9J6DMV5</accession>
<protein>
    <recommendedName>
        <fullName evidence="11">C2H2-type domain-containing protein</fullName>
    </recommendedName>
</protein>
<dbReference type="GO" id="GO:0007411">
    <property type="term" value="P:axon guidance"/>
    <property type="evidence" value="ECO:0007669"/>
    <property type="project" value="UniProtKB-ARBA"/>
</dbReference>
<evidence type="ECO:0000256" key="2">
    <source>
        <dbReference type="ARBA" id="ARBA00022723"/>
    </source>
</evidence>